<evidence type="ECO:0000256" key="1">
    <source>
        <dbReference type="ARBA" id="ARBA00004496"/>
    </source>
</evidence>
<dbReference type="OrthoDB" id="1924189at2759"/>
<comment type="subcellular location">
    <subcellularLocation>
        <location evidence="1">Cytoplasm</location>
    </subcellularLocation>
</comment>
<dbReference type="GO" id="GO:0005516">
    <property type="term" value="F:calmodulin binding"/>
    <property type="evidence" value="ECO:0007669"/>
    <property type="project" value="UniProtKB-KW"/>
</dbReference>
<evidence type="ECO:0000313" key="5">
    <source>
        <dbReference type="EMBL" id="OQR86524.1"/>
    </source>
</evidence>
<protein>
    <recommendedName>
        <fullName evidence="7">WW domain-containing protein</fullName>
    </recommendedName>
</protein>
<accession>A0A1V9YLC4</accession>
<dbReference type="InterPro" id="IPR000048">
    <property type="entry name" value="IQ_motif_EF-hand-BS"/>
</dbReference>
<comment type="caution">
    <text evidence="5">The sequence shown here is derived from an EMBL/GenBank/DDBJ whole genome shotgun (WGS) entry which is preliminary data.</text>
</comment>
<evidence type="ECO:0000313" key="6">
    <source>
        <dbReference type="Proteomes" id="UP000243579"/>
    </source>
</evidence>
<dbReference type="Pfam" id="PF00612">
    <property type="entry name" value="IQ"/>
    <property type="match status" value="2"/>
</dbReference>
<name>A0A1V9YLC4_ACHHY</name>
<dbReference type="EMBL" id="JNBR01001501">
    <property type="protein sequence ID" value="OQR86524.1"/>
    <property type="molecule type" value="Genomic_DNA"/>
</dbReference>
<dbReference type="PANTHER" id="PTHR22706:SF1">
    <property type="entry name" value="ASSEMBLY FACTOR FOR SPINDLE MICROTUBULES"/>
    <property type="match status" value="1"/>
</dbReference>
<dbReference type="GO" id="GO:0005737">
    <property type="term" value="C:cytoplasm"/>
    <property type="evidence" value="ECO:0007669"/>
    <property type="project" value="UniProtKB-SubCell"/>
</dbReference>
<dbReference type="PANTHER" id="PTHR22706">
    <property type="entry name" value="ASSEMBLY FACTOR FOR SPINDLE MICROTUBULES"/>
    <property type="match status" value="1"/>
</dbReference>
<keyword evidence="6" id="KW-1185">Reference proteome</keyword>
<dbReference type="GO" id="GO:0051295">
    <property type="term" value="P:establishment of meiotic spindle localization"/>
    <property type="evidence" value="ECO:0007669"/>
    <property type="project" value="TreeGrafter"/>
</dbReference>
<keyword evidence="4" id="KW-0112">Calmodulin-binding</keyword>
<dbReference type="PROSITE" id="PS50096">
    <property type="entry name" value="IQ"/>
    <property type="match status" value="2"/>
</dbReference>
<dbReference type="InterPro" id="IPR051185">
    <property type="entry name" value="ASPM"/>
</dbReference>
<reference evidence="5 6" key="1">
    <citation type="journal article" date="2014" name="Genome Biol. Evol.">
        <title>The secreted proteins of Achlya hypogyna and Thraustotheca clavata identify the ancestral oomycete secretome and reveal gene acquisitions by horizontal gene transfer.</title>
        <authorList>
            <person name="Misner I."/>
            <person name="Blouin N."/>
            <person name="Leonard G."/>
            <person name="Richards T.A."/>
            <person name="Lane C.E."/>
        </authorList>
    </citation>
    <scope>NUCLEOTIDE SEQUENCE [LARGE SCALE GENOMIC DNA]</scope>
    <source>
        <strain evidence="5 6">ATCC 48635</strain>
    </source>
</reference>
<dbReference type="GO" id="GO:0000922">
    <property type="term" value="C:spindle pole"/>
    <property type="evidence" value="ECO:0007669"/>
    <property type="project" value="TreeGrafter"/>
</dbReference>
<organism evidence="5 6">
    <name type="scientific">Achlya hypogyna</name>
    <name type="common">Oomycete</name>
    <name type="synonym">Protoachlya hypogyna</name>
    <dbReference type="NCBI Taxonomy" id="1202772"/>
    <lineage>
        <taxon>Eukaryota</taxon>
        <taxon>Sar</taxon>
        <taxon>Stramenopiles</taxon>
        <taxon>Oomycota</taxon>
        <taxon>Saprolegniomycetes</taxon>
        <taxon>Saprolegniales</taxon>
        <taxon>Achlyaceae</taxon>
        <taxon>Achlya</taxon>
    </lineage>
</organism>
<evidence type="ECO:0000256" key="2">
    <source>
        <dbReference type="ARBA" id="ARBA00022490"/>
    </source>
</evidence>
<gene>
    <name evidence="5" type="ORF">ACHHYP_10468</name>
</gene>
<dbReference type="SMART" id="SM00015">
    <property type="entry name" value="IQ"/>
    <property type="match status" value="3"/>
</dbReference>
<dbReference type="GO" id="GO:0007051">
    <property type="term" value="P:spindle organization"/>
    <property type="evidence" value="ECO:0007669"/>
    <property type="project" value="TreeGrafter"/>
</dbReference>
<keyword evidence="2" id="KW-0963">Cytoplasm</keyword>
<dbReference type="Proteomes" id="UP000243579">
    <property type="component" value="Unassembled WGS sequence"/>
</dbReference>
<dbReference type="InterPro" id="IPR011990">
    <property type="entry name" value="TPR-like_helical_dom_sf"/>
</dbReference>
<keyword evidence="3" id="KW-0677">Repeat</keyword>
<dbReference type="GO" id="GO:0000278">
    <property type="term" value="P:mitotic cell cycle"/>
    <property type="evidence" value="ECO:0007669"/>
    <property type="project" value="TreeGrafter"/>
</dbReference>
<evidence type="ECO:0008006" key="7">
    <source>
        <dbReference type="Google" id="ProtNLM"/>
    </source>
</evidence>
<evidence type="ECO:0000256" key="4">
    <source>
        <dbReference type="ARBA" id="ARBA00022860"/>
    </source>
</evidence>
<evidence type="ECO:0000256" key="3">
    <source>
        <dbReference type="ARBA" id="ARBA00022737"/>
    </source>
</evidence>
<dbReference type="SUPFAM" id="SSF48452">
    <property type="entry name" value="TPR-like"/>
    <property type="match status" value="1"/>
</dbReference>
<sequence length="1474" mass="166609">MAMCPKGAEMESDLGRLGVILRSERLPDLQDAFQSLSVDDLLALQSFPSHPHLVVHVVLSIVYVVLFEAKNPSFYKLTWLFLRDSLLHNAAALLHRLHARLRQLSKTEGSPLPLQVARLCLVYLDDPAYQLPSVRKVSSIAAALESWAYLCLATIVPPCENSRHSELPSRGRLDAPQQCFRHVERKRGQLYLTSTHFGAEHLHPPTQGLGISSCDAAAAQYAYTYVPAHDRRFASLLVPAIALSRRALHSLVAQAAQCYRWPHASHLASGVQRVQPVVLRCYFVSIAPTEGRISDIGVVYVAATTTLAQLRAALSSLASFCFVRRGSRVSRLQESRLLAAHVLPLAVLVLDAVRAPRAATLAAIELGWAIGARLNQAVLHDPPTLVTLPHTKVVRVGIDGAKQELVAAILNEWTERGYDAVVQTQQNDASSLLHLCLAPPDKHTERAVSLYLAVTLQSLRPNEWRCCVESPCPISAAVQAQLEPGARLRLNNGMDVVVLPPPPTTEPPFDIRFVFYVRHAFRVGSGWPETTNVWALVPEAADARPQWLADLEFHVRHPTIEFATSPLHFSFFRLRLQYGEPEALLEAAFWSQRFDWTAYIAATPCDEMLRAKYAELCDTYPANFFVDSVKFSKFIRDCHVAPAAIPIGTLDRIFAMHTSPVFRYQMEIDGFLAAMDVVVAELFHGRELHPIRHFVLHHLILDPHSRVIWRAVANSSALERYRTQAKADLMRSLAMQLCAATRLQAVFRGHVVYTQYQHHLAALRRRRRAVLVVQSALRMWRCMQRYVILLAAERERRRLAAIEAERLRLAELHRRFVEGRCVRLQRWVRHRLGWKGLHRKLHPEWVAHCQRLKSRARRFVDRFASYVDGRLVIVSVFRCHVDPVKDRRLHLELYTPPQSSTYKMDVHVSFLSSVWATVDAPSKAALVTLRAQLRLLLQRVHVCASVGRLKLHATDAAFAPGRRLAHSACLDQRRATVVEIFGANYDYVLLLYDPRSSRRTKCTLDAALVYQILQFMQYARRVLWSCCDVPLWTPQTSRASCRFAVTHALDCATKRLRHAVLQAIVHYMHVYGPVEPTKAMLPDAILARQVKQEGVAKKHRAKYMAAARTVQAAVRGWLARNHFARHLATHYDAFFDPDCGQLVYYNLHSATVVKAPPLHRLYPRVVFNCPTNEWQEQVDAATGRLFYYNPARGVSTWLSQEMTLQRMVRRRLHRDIGRLSLILVVHAVAFHTDVPAFAVSLSMSDQQRCAMHLLVMHQFDKAYRIFESILSAVPEDVVASVGQALLLLASGRHPQAKNHQRALRLLHVAKQRDTAMRDVAPLEDVCFRWPVLSNPSDALVTTPLVAALTPVAQALGLYALYVQHILEDLDRAETLFRRALFAAPSNEALINEYEWLKKERSPQGLYAASGPSKVACHRSLVIAVDGDWQLRHDGELNHAFWVNTSTKQTRWDVQRSALVEEETDVNVPAARMHG</sequence>
<proteinExistence type="predicted"/>